<evidence type="ECO:0000256" key="2">
    <source>
        <dbReference type="ARBA" id="ARBA00023136"/>
    </source>
</evidence>
<keyword evidence="5" id="KW-1185">Reference proteome</keyword>
<dbReference type="EMBL" id="JAYMYS010000004">
    <property type="protein sequence ID" value="KAK7397481.1"/>
    <property type="molecule type" value="Genomic_DNA"/>
</dbReference>
<protein>
    <recommendedName>
        <fullName evidence="6">Late embryogenesis abundant protein LEA-2 subgroup domain-containing protein</fullName>
    </recommendedName>
</protein>
<sequence>MERCEVKLGEYEYGGRKGVVKHKWDEREMSKEKNWNDRRGGAVCTGISMVVVIAGVTVLALWLVYRPEKPRLTVIGAAIYEVNMSSPALMSTSMQFSVVIKNPSRRASIYYDRLSAYVYYRKQAITPQLLLPPFYLHKHSSVSVAPLLGGTPLPVSLEVSDGFSVDQAYGVLPLSLIFHGRVRWIAGAIKTAHYPLYVNCDLLVAFKPGLLGHVPLLRVTPCHVHL</sequence>
<dbReference type="AlphaFoldDB" id="A0AAN9XME2"/>
<keyword evidence="2 3" id="KW-0472">Membrane</keyword>
<dbReference type="GO" id="GO:0005886">
    <property type="term" value="C:plasma membrane"/>
    <property type="evidence" value="ECO:0007669"/>
    <property type="project" value="TreeGrafter"/>
</dbReference>
<dbReference type="Proteomes" id="UP001386955">
    <property type="component" value="Unassembled WGS sequence"/>
</dbReference>
<evidence type="ECO:0000313" key="5">
    <source>
        <dbReference type="Proteomes" id="UP001386955"/>
    </source>
</evidence>
<reference evidence="4 5" key="1">
    <citation type="submission" date="2024-01" db="EMBL/GenBank/DDBJ databases">
        <title>The genomes of 5 underutilized Papilionoideae crops provide insights into root nodulation and disease resistanc.</title>
        <authorList>
            <person name="Jiang F."/>
        </authorList>
    </citation>
    <scope>NUCLEOTIDE SEQUENCE [LARGE SCALE GENOMIC DNA]</scope>
    <source>
        <strain evidence="4">DUOXIRENSHENG_FW03</strain>
        <tissue evidence="4">Leaves</tissue>
    </source>
</reference>
<dbReference type="GO" id="GO:0098542">
    <property type="term" value="P:defense response to other organism"/>
    <property type="evidence" value="ECO:0007669"/>
    <property type="project" value="InterPro"/>
</dbReference>
<proteinExistence type="predicted"/>
<comment type="subcellular location">
    <subcellularLocation>
        <location evidence="1">Membrane</location>
    </subcellularLocation>
</comment>
<name>A0AAN9XME2_PSOTE</name>
<dbReference type="GO" id="GO:0009506">
    <property type="term" value="C:plasmodesma"/>
    <property type="evidence" value="ECO:0007669"/>
    <property type="project" value="TreeGrafter"/>
</dbReference>
<evidence type="ECO:0000256" key="1">
    <source>
        <dbReference type="ARBA" id="ARBA00004370"/>
    </source>
</evidence>
<evidence type="ECO:0008006" key="6">
    <source>
        <dbReference type="Google" id="ProtNLM"/>
    </source>
</evidence>
<dbReference type="PANTHER" id="PTHR31415:SF9">
    <property type="entry name" value="OS05G0367900 PROTEIN"/>
    <property type="match status" value="1"/>
</dbReference>
<comment type="caution">
    <text evidence="4">The sequence shown here is derived from an EMBL/GenBank/DDBJ whole genome shotgun (WGS) entry which is preliminary data.</text>
</comment>
<dbReference type="InterPro" id="IPR044839">
    <property type="entry name" value="NDR1-like"/>
</dbReference>
<accession>A0AAN9XME2</accession>
<organism evidence="4 5">
    <name type="scientific">Psophocarpus tetragonolobus</name>
    <name type="common">Winged bean</name>
    <name type="synonym">Dolichos tetragonolobus</name>
    <dbReference type="NCBI Taxonomy" id="3891"/>
    <lineage>
        <taxon>Eukaryota</taxon>
        <taxon>Viridiplantae</taxon>
        <taxon>Streptophyta</taxon>
        <taxon>Embryophyta</taxon>
        <taxon>Tracheophyta</taxon>
        <taxon>Spermatophyta</taxon>
        <taxon>Magnoliopsida</taxon>
        <taxon>eudicotyledons</taxon>
        <taxon>Gunneridae</taxon>
        <taxon>Pentapetalae</taxon>
        <taxon>rosids</taxon>
        <taxon>fabids</taxon>
        <taxon>Fabales</taxon>
        <taxon>Fabaceae</taxon>
        <taxon>Papilionoideae</taxon>
        <taxon>50 kb inversion clade</taxon>
        <taxon>NPAAA clade</taxon>
        <taxon>indigoferoid/millettioid clade</taxon>
        <taxon>Phaseoleae</taxon>
        <taxon>Psophocarpus</taxon>
    </lineage>
</organism>
<feature type="transmembrane region" description="Helical" evidence="3">
    <location>
        <begin position="40"/>
        <end position="65"/>
    </location>
</feature>
<keyword evidence="3" id="KW-1133">Transmembrane helix</keyword>
<evidence type="ECO:0000256" key="3">
    <source>
        <dbReference type="SAM" id="Phobius"/>
    </source>
</evidence>
<evidence type="ECO:0000313" key="4">
    <source>
        <dbReference type="EMBL" id="KAK7397481.1"/>
    </source>
</evidence>
<keyword evidence="3" id="KW-0812">Transmembrane</keyword>
<dbReference type="PANTHER" id="PTHR31415">
    <property type="entry name" value="OS05G0367900 PROTEIN"/>
    <property type="match status" value="1"/>
</dbReference>
<gene>
    <name evidence="4" type="ORF">VNO78_18656</name>
</gene>